<sequence length="536" mass="62021">MNTSLEEILGLTALSKAKIIAGKKDIHKNVSNIMIMEGHDVEKWVKPGYIILTSLYGYKNEKKEEFINLFKKLNELKCSAVIVKLNRAVSMVPEELIHTCNKMGLPLITIDDNIGYKDIILPVMQQLFDQNNRLLNHYKDVNQKYIQLAASGATIENLIQQLDVIINNQVDIVPDLESINYVVSSRTYSSKVLSAGKSEVLKSDQFQNYDYYMRDITQYDHLHPDVKQILVKLDGNETNKGYLCITESNQKLSSEDYIAIEIAVNFINLEILKSSALKNAKKDSVNEQFDEFLAGNLPLDGILPEIFEEKNFQMNKEYRSFYCKIINSNDSEKNLLNQKITISSLENRCKIYWPRIVYRSWIDQIYILVESDDSIIEFKKKLNTIVSYIQKNSKSKLTIQISIGNRETLQFIPDISKKCLSNLQIESKLENKDFIISEDDLGILQLLPFPINKTEIINLLPDELIYMYKKEPELIETLNSYIKNQTNITQSAEHLYIHPKTMRYRLKKIKNKYSIDLDNPNNIMNMGINIKLLKLL</sequence>
<organism evidence="3 4">
    <name type="scientific">Companilactobacillus nodensis DSM 19682 = JCM 14932 = NBRC 107160</name>
    <dbReference type="NCBI Taxonomy" id="1423775"/>
    <lineage>
        <taxon>Bacteria</taxon>
        <taxon>Bacillati</taxon>
        <taxon>Bacillota</taxon>
        <taxon>Bacilli</taxon>
        <taxon>Lactobacillales</taxon>
        <taxon>Lactobacillaceae</taxon>
        <taxon>Companilactobacillus</taxon>
    </lineage>
</organism>
<keyword evidence="4" id="KW-1185">Reference proteome</keyword>
<dbReference type="InterPro" id="IPR051448">
    <property type="entry name" value="CdaR-like_regulators"/>
</dbReference>
<dbReference type="eggNOG" id="COG2508">
    <property type="taxonomic scope" value="Bacteria"/>
</dbReference>
<dbReference type="STRING" id="1423775.FD03_GL002432"/>
<dbReference type="InterPro" id="IPR012914">
    <property type="entry name" value="PucR_dom"/>
</dbReference>
<dbReference type="Pfam" id="PF07905">
    <property type="entry name" value="PucR"/>
    <property type="match status" value="1"/>
</dbReference>
<dbReference type="PANTHER" id="PTHR33744:SF15">
    <property type="entry name" value="CARBOHYDRATE DIACID REGULATOR"/>
    <property type="match status" value="1"/>
</dbReference>
<dbReference type="Gene3D" id="1.10.10.2840">
    <property type="entry name" value="PucR C-terminal helix-turn-helix domain"/>
    <property type="match status" value="1"/>
</dbReference>
<protein>
    <recommendedName>
        <fullName evidence="5">PucR family transcriptional regulator</fullName>
    </recommendedName>
</protein>
<dbReference type="OrthoDB" id="142218at2"/>
<evidence type="ECO:0000259" key="1">
    <source>
        <dbReference type="Pfam" id="PF07905"/>
    </source>
</evidence>
<proteinExistence type="predicted"/>
<dbReference type="InterPro" id="IPR025736">
    <property type="entry name" value="PucR_C-HTH_dom"/>
</dbReference>
<evidence type="ECO:0008006" key="5">
    <source>
        <dbReference type="Google" id="ProtNLM"/>
    </source>
</evidence>
<dbReference type="PATRIC" id="fig|1423775.4.peg.2475"/>
<feature type="domain" description="Purine catabolism PurC-like" evidence="1">
    <location>
        <begin position="7"/>
        <end position="127"/>
    </location>
</feature>
<dbReference type="RefSeq" id="WP_056979875.1">
    <property type="nucleotide sequence ID" value="NZ_AZDZ01000022.1"/>
</dbReference>
<dbReference type="EMBL" id="AZDZ01000022">
    <property type="protein sequence ID" value="KRK78655.1"/>
    <property type="molecule type" value="Genomic_DNA"/>
</dbReference>
<feature type="domain" description="PucR C-terminal helix-turn-helix" evidence="2">
    <location>
        <begin position="474"/>
        <end position="528"/>
    </location>
</feature>
<accession>A0A0R1K500</accession>
<dbReference type="PANTHER" id="PTHR33744">
    <property type="entry name" value="CARBOHYDRATE DIACID REGULATOR"/>
    <property type="match status" value="1"/>
</dbReference>
<evidence type="ECO:0000313" key="3">
    <source>
        <dbReference type="EMBL" id="KRK78655.1"/>
    </source>
</evidence>
<dbReference type="Pfam" id="PF13556">
    <property type="entry name" value="HTH_30"/>
    <property type="match status" value="1"/>
</dbReference>
<reference evidence="3 4" key="1">
    <citation type="journal article" date="2015" name="Genome Announc.">
        <title>Expanding the biotechnology potential of lactobacilli through comparative genomics of 213 strains and associated genera.</title>
        <authorList>
            <person name="Sun Z."/>
            <person name="Harris H.M."/>
            <person name="McCann A."/>
            <person name="Guo C."/>
            <person name="Argimon S."/>
            <person name="Zhang W."/>
            <person name="Yang X."/>
            <person name="Jeffery I.B."/>
            <person name="Cooney J.C."/>
            <person name="Kagawa T.F."/>
            <person name="Liu W."/>
            <person name="Song Y."/>
            <person name="Salvetti E."/>
            <person name="Wrobel A."/>
            <person name="Rasinkangas P."/>
            <person name="Parkhill J."/>
            <person name="Rea M.C."/>
            <person name="O'Sullivan O."/>
            <person name="Ritari J."/>
            <person name="Douillard F.P."/>
            <person name="Paul Ross R."/>
            <person name="Yang R."/>
            <person name="Briner A.E."/>
            <person name="Felis G.E."/>
            <person name="de Vos W.M."/>
            <person name="Barrangou R."/>
            <person name="Klaenhammer T.R."/>
            <person name="Caufield P.W."/>
            <person name="Cui Y."/>
            <person name="Zhang H."/>
            <person name="O'Toole P.W."/>
        </authorList>
    </citation>
    <scope>NUCLEOTIDE SEQUENCE [LARGE SCALE GENOMIC DNA]</scope>
    <source>
        <strain evidence="3 4">DSM 19682</strain>
    </source>
</reference>
<evidence type="ECO:0000313" key="4">
    <source>
        <dbReference type="Proteomes" id="UP000051248"/>
    </source>
</evidence>
<dbReference type="InterPro" id="IPR042070">
    <property type="entry name" value="PucR_C-HTH_sf"/>
</dbReference>
<gene>
    <name evidence="3" type="ORF">FD03_GL002432</name>
</gene>
<name>A0A0R1K500_9LACO</name>
<dbReference type="Proteomes" id="UP000051248">
    <property type="component" value="Unassembled WGS sequence"/>
</dbReference>
<evidence type="ECO:0000259" key="2">
    <source>
        <dbReference type="Pfam" id="PF13556"/>
    </source>
</evidence>
<dbReference type="AlphaFoldDB" id="A0A0R1K500"/>
<comment type="caution">
    <text evidence="3">The sequence shown here is derived from an EMBL/GenBank/DDBJ whole genome shotgun (WGS) entry which is preliminary data.</text>
</comment>